<feature type="region of interest" description="Disordered" evidence="1">
    <location>
        <begin position="72"/>
        <end position="133"/>
    </location>
</feature>
<dbReference type="AlphaFoldDB" id="A0A3R7M4Y8"/>
<reference evidence="2 3" key="2">
    <citation type="submission" date="2019-01" db="EMBL/GenBank/DDBJ databases">
        <title>The decoding of complex shrimp genome reveals the adaptation for benthos swimmer, frequently molting mechanism and breeding impact on genome.</title>
        <authorList>
            <person name="Sun Y."/>
            <person name="Gao Y."/>
            <person name="Yu Y."/>
        </authorList>
    </citation>
    <scope>NUCLEOTIDE SEQUENCE [LARGE SCALE GENOMIC DNA]</scope>
    <source>
        <tissue evidence="2">Muscle</tissue>
    </source>
</reference>
<dbReference type="Proteomes" id="UP000283509">
    <property type="component" value="Unassembled WGS sequence"/>
</dbReference>
<dbReference type="EMBL" id="QCYY01002823">
    <property type="protein sequence ID" value="ROT67306.1"/>
    <property type="molecule type" value="Genomic_DNA"/>
</dbReference>
<keyword evidence="3" id="KW-1185">Reference proteome</keyword>
<accession>A0A3R7M4Y8</accession>
<sequence>MYLRALWTDEPAISRRPSKLLFWHIDAENGEHLTTEPRSNGEYVVATREAATPERPERSFKAAMTVVRALARNKDPRQLPNGKNAWGGKVGDKKKAAENHRRWINRNKVEDDPESNDDDDEESDVEGDPVQSLSAEETLWRQEREDFVHVCPISPFLSPSSLLPSLAPSPPSPKCFLISKRDFTGTL</sequence>
<name>A0A3R7M4Y8_PENVA</name>
<organism evidence="2 3">
    <name type="scientific">Penaeus vannamei</name>
    <name type="common">Whiteleg shrimp</name>
    <name type="synonym">Litopenaeus vannamei</name>
    <dbReference type="NCBI Taxonomy" id="6689"/>
    <lineage>
        <taxon>Eukaryota</taxon>
        <taxon>Metazoa</taxon>
        <taxon>Ecdysozoa</taxon>
        <taxon>Arthropoda</taxon>
        <taxon>Crustacea</taxon>
        <taxon>Multicrustacea</taxon>
        <taxon>Malacostraca</taxon>
        <taxon>Eumalacostraca</taxon>
        <taxon>Eucarida</taxon>
        <taxon>Decapoda</taxon>
        <taxon>Dendrobranchiata</taxon>
        <taxon>Penaeoidea</taxon>
        <taxon>Penaeidae</taxon>
        <taxon>Penaeus</taxon>
    </lineage>
</organism>
<proteinExistence type="predicted"/>
<evidence type="ECO:0000313" key="3">
    <source>
        <dbReference type="Proteomes" id="UP000283509"/>
    </source>
</evidence>
<evidence type="ECO:0000313" key="2">
    <source>
        <dbReference type="EMBL" id="ROT67306.1"/>
    </source>
</evidence>
<evidence type="ECO:0000256" key="1">
    <source>
        <dbReference type="SAM" id="MobiDB-lite"/>
    </source>
</evidence>
<reference evidence="2 3" key="1">
    <citation type="submission" date="2018-04" db="EMBL/GenBank/DDBJ databases">
        <authorList>
            <person name="Zhang X."/>
            <person name="Yuan J."/>
            <person name="Li F."/>
            <person name="Xiang J."/>
        </authorList>
    </citation>
    <scope>NUCLEOTIDE SEQUENCE [LARGE SCALE GENOMIC DNA]</scope>
    <source>
        <tissue evidence="2">Muscle</tissue>
    </source>
</reference>
<feature type="compositionally biased region" description="Basic and acidic residues" evidence="1">
    <location>
        <begin position="90"/>
        <end position="101"/>
    </location>
</feature>
<gene>
    <name evidence="2" type="ORF">C7M84_014631</name>
</gene>
<feature type="compositionally biased region" description="Acidic residues" evidence="1">
    <location>
        <begin position="111"/>
        <end position="127"/>
    </location>
</feature>
<protein>
    <submittedName>
        <fullName evidence="2">Uncharacterized protein</fullName>
    </submittedName>
</protein>
<comment type="caution">
    <text evidence="2">The sequence shown here is derived from an EMBL/GenBank/DDBJ whole genome shotgun (WGS) entry which is preliminary data.</text>
</comment>